<name>A0A2U1QPD3_ARTAN</name>
<accession>A0A2U1QPD3</accession>
<keyword evidence="3" id="KW-0808">Transferase</keyword>
<dbReference type="PANTHER" id="PTHR42853">
    <property type="entry name" value="ACETYL-COENZYME A CARBOXYLASE CARBOXYL TRANSFERASE SUBUNIT ALPHA"/>
    <property type="match status" value="1"/>
</dbReference>
<dbReference type="EMBL" id="PKPP01000004">
    <property type="protein sequence ID" value="PWA99851.1"/>
    <property type="molecule type" value="Genomic_DNA"/>
</dbReference>
<dbReference type="Proteomes" id="UP000245207">
    <property type="component" value="Unassembled WGS sequence"/>
</dbReference>
<comment type="caution">
    <text evidence="3">The sequence shown here is derived from an EMBL/GenBank/DDBJ whole genome shotgun (WGS) entry which is preliminary data.</text>
</comment>
<evidence type="ECO:0000256" key="1">
    <source>
        <dbReference type="ARBA" id="ARBA00004956"/>
    </source>
</evidence>
<dbReference type="GO" id="GO:0003989">
    <property type="term" value="F:acetyl-CoA carboxylase activity"/>
    <property type="evidence" value="ECO:0007669"/>
    <property type="project" value="InterPro"/>
</dbReference>
<dbReference type="UniPathway" id="UPA00655">
    <property type="reaction ID" value="UER00711"/>
</dbReference>
<keyword evidence="4" id="KW-1185">Reference proteome</keyword>
<proteinExistence type="predicted"/>
<dbReference type="GO" id="GO:0006633">
    <property type="term" value="P:fatty acid biosynthetic process"/>
    <property type="evidence" value="ECO:0007669"/>
    <property type="project" value="InterPro"/>
</dbReference>
<dbReference type="GO" id="GO:0009317">
    <property type="term" value="C:acetyl-CoA carboxylase complex"/>
    <property type="evidence" value="ECO:0007669"/>
    <property type="project" value="InterPro"/>
</dbReference>
<dbReference type="Gene3D" id="3.90.226.10">
    <property type="entry name" value="2-enoyl-CoA Hydratase, Chain A, domain 1"/>
    <property type="match status" value="1"/>
</dbReference>
<dbReference type="GO" id="GO:0016743">
    <property type="term" value="F:carboxyl- or carbamoyltransferase activity"/>
    <property type="evidence" value="ECO:0007669"/>
    <property type="project" value="InterPro"/>
</dbReference>
<dbReference type="OrthoDB" id="196847at2759"/>
<dbReference type="InterPro" id="IPR001095">
    <property type="entry name" value="Acetyl_CoA_COase_a_su"/>
</dbReference>
<dbReference type="InterPro" id="IPR029045">
    <property type="entry name" value="ClpP/crotonase-like_dom_sf"/>
</dbReference>
<feature type="region of interest" description="Disordered" evidence="2">
    <location>
        <begin position="165"/>
        <end position="186"/>
    </location>
</feature>
<protein>
    <submittedName>
        <fullName evidence="3">Acetyl-coenzyme A carboxylase carboxyl transferase subunit alpha, chloroplastic</fullName>
    </submittedName>
</protein>
<dbReference type="GO" id="GO:2001295">
    <property type="term" value="P:malonyl-CoA biosynthetic process"/>
    <property type="evidence" value="ECO:0007669"/>
    <property type="project" value="UniProtKB-UniPathway"/>
</dbReference>
<evidence type="ECO:0000313" key="3">
    <source>
        <dbReference type="EMBL" id="PWA99851.1"/>
    </source>
</evidence>
<dbReference type="SUPFAM" id="SSF52096">
    <property type="entry name" value="ClpP/crotonase"/>
    <property type="match status" value="1"/>
</dbReference>
<gene>
    <name evidence="3" type="ORF">CTI12_AA002620</name>
</gene>
<reference evidence="3 4" key="1">
    <citation type="journal article" date="2018" name="Mol. Plant">
        <title>The genome of Artemisia annua provides insight into the evolution of Asteraceae family and artemisinin biosynthesis.</title>
        <authorList>
            <person name="Shen Q."/>
            <person name="Zhang L."/>
            <person name="Liao Z."/>
            <person name="Wang S."/>
            <person name="Yan T."/>
            <person name="Shi P."/>
            <person name="Liu M."/>
            <person name="Fu X."/>
            <person name="Pan Q."/>
            <person name="Wang Y."/>
            <person name="Lv Z."/>
            <person name="Lu X."/>
            <person name="Zhang F."/>
            <person name="Jiang W."/>
            <person name="Ma Y."/>
            <person name="Chen M."/>
            <person name="Hao X."/>
            <person name="Li L."/>
            <person name="Tang Y."/>
            <person name="Lv G."/>
            <person name="Zhou Y."/>
            <person name="Sun X."/>
            <person name="Brodelius P.E."/>
            <person name="Rose J.K.C."/>
            <person name="Tang K."/>
        </authorList>
    </citation>
    <scope>NUCLEOTIDE SEQUENCE [LARGE SCALE GENOMIC DNA]</scope>
    <source>
        <strain evidence="4">cv. Huhao1</strain>
        <tissue evidence="3">Leaf</tissue>
    </source>
</reference>
<feature type="compositionally biased region" description="Basic and acidic residues" evidence="2">
    <location>
        <begin position="172"/>
        <end position="186"/>
    </location>
</feature>
<organism evidence="3 4">
    <name type="scientific">Artemisia annua</name>
    <name type="common">Sweet wormwood</name>
    <dbReference type="NCBI Taxonomy" id="35608"/>
    <lineage>
        <taxon>Eukaryota</taxon>
        <taxon>Viridiplantae</taxon>
        <taxon>Streptophyta</taxon>
        <taxon>Embryophyta</taxon>
        <taxon>Tracheophyta</taxon>
        <taxon>Spermatophyta</taxon>
        <taxon>Magnoliopsida</taxon>
        <taxon>eudicotyledons</taxon>
        <taxon>Gunneridae</taxon>
        <taxon>Pentapetalae</taxon>
        <taxon>asterids</taxon>
        <taxon>campanulids</taxon>
        <taxon>Asterales</taxon>
        <taxon>Asteraceae</taxon>
        <taxon>Asteroideae</taxon>
        <taxon>Anthemideae</taxon>
        <taxon>Artemisiinae</taxon>
        <taxon>Artemisia</taxon>
    </lineage>
</organism>
<comment type="pathway">
    <text evidence="1">Lipid metabolism; malonyl-CoA biosynthesis; malonyl-CoA from acetyl-CoA: step 1/1.</text>
</comment>
<evidence type="ECO:0000313" key="4">
    <source>
        <dbReference type="Proteomes" id="UP000245207"/>
    </source>
</evidence>
<dbReference type="PANTHER" id="PTHR42853:SF3">
    <property type="entry name" value="ACETYL-COENZYME A CARBOXYLASE CARBOXYL TRANSFERASE SUBUNIT ALPHA, CHLOROPLASTIC"/>
    <property type="match status" value="1"/>
</dbReference>
<dbReference type="AlphaFoldDB" id="A0A2U1QPD3"/>
<sequence>MPIVSIEMVDVVLVVLTNCKHGLLCPAAPDGAVVVHLHKHRHRHLDEADHVLVLLDALHDHVVVHQPSIWLEAKALIPNDFIFPWYSPEASAAILWKNSKASQKAAEKLKITANKLCKLQIADGIIHVRFFIICMCWPWFRAPTNGKRRTIKTLNAQISQDWWVPGRTTSPSRKESQHEKKRGTETKRCKVNSKEPSSVASCGVHVASKVGKSSMSIIKTKVDGQLQAELAELNGGSDGCLIKEPTYALSTLLGRFTDLKSEELGQGEAIVHSLRTMFGSKGVHVASKVGKSSMSIIKTKVDEQWQAELAEVNGGSDGSLIKEPTYALYTVGLFKWFNYADHHGFPVVTFSDTPRAFTDLKSEELGKYAQSINPNYCLGEATAHSLRTLFGLKVLDASGVICEGGSEVLSKFEYPWAQAADLNVKRRSSYLISQFKPLKEKV</sequence>
<evidence type="ECO:0000256" key="2">
    <source>
        <dbReference type="SAM" id="MobiDB-lite"/>
    </source>
</evidence>
<dbReference type="Pfam" id="PF03255">
    <property type="entry name" value="ACCA"/>
    <property type="match status" value="1"/>
</dbReference>
<dbReference type="STRING" id="35608.A0A2U1QPD3"/>